<evidence type="ECO:0000256" key="7">
    <source>
        <dbReference type="ARBA" id="ARBA00047472"/>
    </source>
</evidence>
<comment type="similarity">
    <text evidence="8">Belongs to the NnrD/CARKD family.</text>
</comment>
<dbReference type="InterPro" id="IPR000631">
    <property type="entry name" value="CARKD"/>
</dbReference>
<evidence type="ECO:0000313" key="11">
    <source>
        <dbReference type="Proteomes" id="UP000078200"/>
    </source>
</evidence>
<dbReference type="GO" id="GO:0110051">
    <property type="term" value="P:metabolite repair"/>
    <property type="evidence" value="ECO:0007669"/>
    <property type="project" value="TreeGrafter"/>
</dbReference>
<protein>
    <recommendedName>
        <fullName evidence="8">ATP-dependent (S)-NAD(P)H-hydrate dehydratase</fullName>
        <ecNumber evidence="8">4.2.1.93</ecNumber>
    </recommendedName>
    <alternativeName>
        <fullName evidence="8">ATP-dependent NAD(P)HX dehydratase</fullName>
    </alternativeName>
</protein>
<dbReference type="EC" id="4.2.1.93" evidence="8"/>
<dbReference type="AlphaFoldDB" id="A0A1A9VBS9"/>
<dbReference type="EnsemblMetazoa" id="GAUT032220-RA">
    <property type="protein sequence ID" value="GAUT032220-PA"/>
    <property type="gene ID" value="GAUT032220"/>
</dbReference>
<evidence type="ECO:0000256" key="1">
    <source>
        <dbReference type="ARBA" id="ARBA00022553"/>
    </source>
</evidence>
<evidence type="ECO:0000256" key="4">
    <source>
        <dbReference type="ARBA" id="ARBA00022857"/>
    </source>
</evidence>
<name>A0A1A9VBS9_GLOAU</name>
<accession>A0A1A9VBS9</accession>
<feature type="binding site" evidence="8">
    <location>
        <begin position="209"/>
        <end position="215"/>
    </location>
    <ligand>
        <name>(6S)-NADPHX</name>
        <dbReference type="ChEBI" id="CHEBI:64076"/>
    </ligand>
</feature>
<feature type="binding site" evidence="8">
    <location>
        <begin position="242"/>
        <end position="246"/>
    </location>
    <ligand>
        <name>ATP</name>
        <dbReference type="ChEBI" id="CHEBI:30616"/>
    </ligand>
</feature>
<dbReference type="Pfam" id="PF01256">
    <property type="entry name" value="Carb_kinase"/>
    <property type="match status" value="1"/>
</dbReference>
<sequence>MHSTFIRSNPRVNIYLLSQLKCHPSPTVNDNCTISSHSKMSNNRSSIEIPVETQKLLKLLRTTVPKLTNTKHKGEYGRIGVVGGSLEYTGAPYFAAISALKAGADLAHVFCQREAAVVIKSYSPELIVHPLLDAANAVELISPWLERLHVVIIGPGLGREPETQKTVIELIKVCLKQEKPLVIDADGLALLIDRLDLIQGQRNIILTPNAIEFQRLFGPNTGEKSNYDRISKLGSGIVVLEKGAIDRIHIPHTSEIYGLPPGGSGRRCGGQGDLLCGTLAVFYYWTLESRQANPAFLAAFAASYLVKECNASAFHKLGRGMLASDMVHEIPPVFARIFEPTDGAC</sequence>
<keyword evidence="5 8" id="KW-0520">NAD</keyword>
<feature type="binding site" evidence="8">
    <location>
        <position position="156"/>
    </location>
    <ligand>
        <name>(6S)-NADPHX</name>
        <dbReference type="ChEBI" id="CHEBI:64076"/>
    </ligand>
</feature>
<keyword evidence="6 8" id="KW-0456">Lyase</keyword>
<evidence type="ECO:0000256" key="5">
    <source>
        <dbReference type="ARBA" id="ARBA00023027"/>
    </source>
</evidence>
<proteinExistence type="inferred from homology"/>
<keyword evidence="4" id="KW-0521">NADP</keyword>
<comment type="function">
    <text evidence="8">Catalyzes the dehydration of the S-form of NAD(P)HX at the expense of ATP, which is converted to ADP. Together with NAD(P)HX epimerase, which catalyzes the epimerization of the S- and R-forms, the enzyme allows the repair of both epimers of NAD(P)HX, a damaged form of NAD(P)H that is a result of enzymatic or heat-dependent hydration.</text>
</comment>
<dbReference type="PANTHER" id="PTHR12592:SF0">
    <property type="entry name" value="ATP-DEPENDENT (S)-NAD(P)H-HYDRATE DEHYDRATASE"/>
    <property type="match status" value="1"/>
</dbReference>
<comment type="cofactor">
    <cofactor evidence="8">
        <name>Mg(2+)</name>
        <dbReference type="ChEBI" id="CHEBI:18420"/>
    </cofactor>
</comment>
<evidence type="ECO:0000259" key="9">
    <source>
        <dbReference type="PROSITE" id="PS51383"/>
    </source>
</evidence>
<comment type="catalytic activity">
    <reaction evidence="8">
        <text>(6S)-NADHX + ATP = ADP + phosphate + NADH + H(+)</text>
        <dbReference type="Rhea" id="RHEA:19017"/>
        <dbReference type="ChEBI" id="CHEBI:15378"/>
        <dbReference type="ChEBI" id="CHEBI:30616"/>
        <dbReference type="ChEBI" id="CHEBI:43474"/>
        <dbReference type="ChEBI" id="CHEBI:57945"/>
        <dbReference type="ChEBI" id="CHEBI:64074"/>
        <dbReference type="ChEBI" id="CHEBI:456216"/>
        <dbReference type="EC" id="4.2.1.93"/>
    </reaction>
</comment>
<evidence type="ECO:0000313" key="10">
    <source>
        <dbReference type="EnsemblMetazoa" id="GAUT032220-PA"/>
    </source>
</evidence>
<feature type="binding site" evidence="8">
    <location>
        <begin position="263"/>
        <end position="272"/>
    </location>
    <ligand>
        <name>ATP</name>
        <dbReference type="ChEBI" id="CHEBI:30616"/>
    </ligand>
</feature>
<reference evidence="10" key="1">
    <citation type="submission" date="2020-05" db="UniProtKB">
        <authorList>
            <consortium name="EnsemblMetazoa"/>
        </authorList>
    </citation>
    <scope>IDENTIFICATION</scope>
    <source>
        <strain evidence="10">TTRI</strain>
    </source>
</reference>
<dbReference type="FunFam" id="3.40.1190.20:FF:000023">
    <property type="entry name" value="ATP-dependent (S)-NAD(P)H-hydrate dehydratase"/>
    <property type="match status" value="1"/>
</dbReference>
<dbReference type="Proteomes" id="UP000078200">
    <property type="component" value="Unassembled WGS sequence"/>
</dbReference>
<keyword evidence="3 8" id="KW-0067">ATP-binding</keyword>
<evidence type="ECO:0000256" key="8">
    <source>
        <dbReference type="HAMAP-Rule" id="MF_03157"/>
    </source>
</evidence>
<evidence type="ECO:0000256" key="2">
    <source>
        <dbReference type="ARBA" id="ARBA00022741"/>
    </source>
</evidence>
<dbReference type="Gene3D" id="3.40.1190.20">
    <property type="match status" value="1"/>
</dbReference>
<dbReference type="GO" id="GO:0005524">
    <property type="term" value="F:ATP binding"/>
    <property type="evidence" value="ECO:0007669"/>
    <property type="project" value="UniProtKB-KW"/>
</dbReference>
<comment type="catalytic activity">
    <reaction evidence="7 8">
        <text>(6S)-NADPHX + ATP = ADP + phosphate + NADPH + H(+)</text>
        <dbReference type="Rhea" id="RHEA:32231"/>
        <dbReference type="ChEBI" id="CHEBI:15378"/>
        <dbReference type="ChEBI" id="CHEBI:30616"/>
        <dbReference type="ChEBI" id="CHEBI:43474"/>
        <dbReference type="ChEBI" id="CHEBI:57783"/>
        <dbReference type="ChEBI" id="CHEBI:64076"/>
        <dbReference type="ChEBI" id="CHEBI:456216"/>
        <dbReference type="EC" id="4.2.1.93"/>
    </reaction>
</comment>
<evidence type="ECO:0000256" key="6">
    <source>
        <dbReference type="ARBA" id="ARBA00023239"/>
    </source>
</evidence>
<feature type="binding site" evidence="8">
    <location>
        <position position="273"/>
    </location>
    <ligand>
        <name>(6S)-NADPHX</name>
        <dbReference type="ChEBI" id="CHEBI:64076"/>
    </ligand>
</feature>
<organism evidence="10 11">
    <name type="scientific">Glossina austeni</name>
    <name type="common">Savannah tsetse fly</name>
    <dbReference type="NCBI Taxonomy" id="7395"/>
    <lineage>
        <taxon>Eukaryota</taxon>
        <taxon>Metazoa</taxon>
        <taxon>Ecdysozoa</taxon>
        <taxon>Arthropoda</taxon>
        <taxon>Hexapoda</taxon>
        <taxon>Insecta</taxon>
        <taxon>Pterygota</taxon>
        <taxon>Neoptera</taxon>
        <taxon>Endopterygota</taxon>
        <taxon>Diptera</taxon>
        <taxon>Brachycera</taxon>
        <taxon>Muscomorpha</taxon>
        <taxon>Hippoboscoidea</taxon>
        <taxon>Glossinidae</taxon>
        <taxon>Glossina</taxon>
    </lineage>
</organism>
<feature type="domain" description="YjeF C-terminal" evidence="9">
    <location>
        <begin position="56"/>
        <end position="337"/>
    </location>
</feature>
<keyword evidence="11" id="KW-1185">Reference proteome</keyword>
<dbReference type="PROSITE" id="PS51383">
    <property type="entry name" value="YJEF_C_3"/>
    <property type="match status" value="1"/>
</dbReference>
<dbReference type="GO" id="GO:0046496">
    <property type="term" value="P:nicotinamide nucleotide metabolic process"/>
    <property type="evidence" value="ECO:0007669"/>
    <property type="project" value="UniProtKB-UniRule"/>
</dbReference>
<dbReference type="SUPFAM" id="SSF53613">
    <property type="entry name" value="Ribokinase-like"/>
    <property type="match status" value="1"/>
</dbReference>
<dbReference type="PANTHER" id="PTHR12592">
    <property type="entry name" value="ATP-DEPENDENT (S)-NAD(P)H-HYDRATE DEHYDRATASE FAMILY MEMBER"/>
    <property type="match status" value="1"/>
</dbReference>
<dbReference type="STRING" id="7395.A0A1A9VBS9"/>
<keyword evidence="1 8" id="KW-0597">Phosphoprotein</keyword>
<dbReference type="HAMAP" id="MF_01965">
    <property type="entry name" value="NADHX_dehydratase"/>
    <property type="match status" value="1"/>
</dbReference>
<dbReference type="GO" id="GO:0047453">
    <property type="term" value="F:ATP-dependent NAD(P)H-hydrate dehydratase activity"/>
    <property type="evidence" value="ECO:0007669"/>
    <property type="project" value="UniProtKB-UniRule"/>
</dbReference>
<dbReference type="InterPro" id="IPR029056">
    <property type="entry name" value="Ribokinase-like"/>
</dbReference>
<keyword evidence="2 8" id="KW-0547">Nucleotide-binding</keyword>
<dbReference type="CDD" id="cd01171">
    <property type="entry name" value="YXKO-related"/>
    <property type="match status" value="1"/>
</dbReference>
<evidence type="ECO:0000256" key="3">
    <source>
        <dbReference type="ARBA" id="ARBA00022840"/>
    </source>
</evidence>
<dbReference type="NCBIfam" id="TIGR00196">
    <property type="entry name" value="yjeF_cterm"/>
    <property type="match status" value="1"/>
</dbReference>
<dbReference type="VEuPathDB" id="VectorBase:GAUT032220"/>